<keyword evidence="1" id="KW-0472">Membrane</keyword>
<dbReference type="Proteomes" id="UP000663792">
    <property type="component" value="Unassembled WGS sequence"/>
</dbReference>
<reference evidence="2" key="1">
    <citation type="submission" date="2021-01" db="EMBL/GenBank/DDBJ databases">
        <title>YIM 132084 draft genome.</title>
        <authorList>
            <person name="An D."/>
        </authorList>
    </citation>
    <scope>NUCLEOTIDE SEQUENCE</scope>
    <source>
        <strain evidence="2">YIM 132084</strain>
    </source>
</reference>
<evidence type="ECO:0000256" key="1">
    <source>
        <dbReference type="SAM" id="Phobius"/>
    </source>
</evidence>
<comment type="caution">
    <text evidence="2">The sequence shown here is derived from an EMBL/GenBank/DDBJ whole genome shotgun (WGS) entry which is preliminary data.</text>
</comment>
<keyword evidence="1" id="KW-1133">Transmembrane helix</keyword>
<keyword evidence="1" id="KW-0812">Transmembrane</keyword>
<protein>
    <submittedName>
        <fullName evidence="2">Uncharacterized protein</fullName>
    </submittedName>
</protein>
<name>A0A938YDF3_9ACTN</name>
<evidence type="ECO:0000313" key="2">
    <source>
        <dbReference type="EMBL" id="MBM9467563.1"/>
    </source>
</evidence>
<gene>
    <name evidence="2" type="ORF">JL106_09765</name>
</gene>
<accession>A0A938YDF3</accession>
<feature type="transmembrane region" description="Helical" evidence="1">
    <location>
        <begin position="20"/>
        <end position="38"/>
    </location>
</feature>
<keyword evidence="3" id="KW-1185">Reference proteome</keyword>
<dbReference type="EMBL" id="JAERWK010000012">
    <property type="protein sequence ID" value="MBM9467563.1"/>
    <property type="molecule type" value="Genomic_DNA"/>
</dbReference>
<proteinExistence type="predicted"/>
<dbReference type="RefSeq" id="WP_205260526.1">
    <property type="nucleotide sequence ID" value="NZ_JAERWK010000012.1"/>
</dbReference>
<dbReference type="AlphaFoldDB" id="A0A938YDF3"/>
<sequence>MLGIVTCAYLVTPLSGRATADYWLALILLGVGVVLWAVNRMVVGKVRFDAGKLDE</sequence>
<organism evidence="2 3">
    <name type="scientific">Nakamurella leprariae</name>
    <dbReference type="NCBI Taxonomy" id="2803911"/>
    <lineage>
        <taxon>Bacteria</taxon>
        <taxon>Bacillati</taxon>
        <taxon>Actinomycetota</taxon>
        <taxon>Actinomycetes</taxon>
        <taxon>Nakamurellales</taxon>
        <taxon>Nakamurellaceae</taxon>
        <taxon>Nakamurella</taxon>
    </lineage>
</organism>
<evidence type="ECO:0000313" key="3">
    <source>
        <dbReference type="Proteomes" id="UP000663792"/>
    </source>
</evidence>